<evidence type="ECO:0000256" key="1">
    <source>
        <dbReference type="SAM" id="MobiDB-lite"/>
    </source>
</evidence>
<dbReference type="Proteomes" id="UP000468388">
    <property type="component" value="Unassembled WGS sequence"/>
</dbReference>
<reference evidence="3 4" key="1">
    <citation type="submission" date="2019-12" db="EMBL/GenBank/DDBJ databases">
        <title>The draft genomic sequence of strain Chitinophaga oryziterrae JCM 16595.</title>
        <authorList>
            <person name="Zhang X."/>
        </authorList>
    </citation>
    <scope>NUCLEOTIDE SEQUENCE [LARGE SCALE GENOMIC DNA]</scope>
    <source>
        <strain evidence="3 4">JCM 16595</strain>
    </source>
</reference>
<sequence>MKGTNILLALIIAGTTSLAACGSGNKSSTDSTSVSTMDSSAAIPDTSLSDTVPGAEMPAGAVNPGEDSARYGTGADDTSKRRRH</sequence>
<dbReference type="PROSITE" id="PS51257">
    <property type="entry name" value="PROKAR_LIPOPROTEIN"/>
    <property type="match status" value="1"/>
</dbReference>
<comment type="caution">
    <text evidence="3">The sequence shown here is derived from an EMBL/GenBank/DDBJ whole genome shotgun (WGS) entry which is preliminary data.</text>
</comment>
<evidence type="ECO:0000313" key="4">
    <source>
        <dbReference type="Proteomes" id="UP000468388"/>
    </source>
</evidence>
<gene>
    <name evidence="3" type="ORF">GO495_28010</name>
</gene>
<organism evidence="3 4">
    <name type="scientific">Chitinophaga oryziterrae</name>
    <dbReference type="NCBI Taxonomy" id="1031224"/>
    <lineage>
        <taxon>Bacteria</taxon>
        <taxon>Pseudomonadati</taxon>
        <taxon>Bacteroidota</taxon>
        <taxon>Chitinophagia</taxon>
        <taxon>Chitinophagales</taxon>
        <taxon>Chitinophagaceae</taxon>
        <taxon>Chitinophaga</taxon>
    </lineage>
</organism>
<protein>
    <recommendedName>
        <fullName evidence="5">Coproporphyrinogen III oxidase</fullName>
    </recommendedName>
</protein>
<feature type="chain" id="PRO_5026670943" description="Coproporphyrinogen III oxidase" evidence="2">
    <location>
        <begin position="20"/>
        <end position="84"/>
    </location>
</feature>
<dbReference type="EMBL" id="WRXO01000011">
    <property type="protein sequence ID" value="MVT44472.1"/>
    <property type="molecule type" value="Genomic_DNA"/>
</dbReference>
<evidence type="ECO:0000256" key="2">
    <source>
        <dbReference type="SAM" id="SignalP"/>
    </source>
</evidence>
<feature type="signal peptide" evidence="2">
    <location>
        <begin position="1"/>
        <end position="19"/>
    </location>
</feature>
<dbReference type="OrthoDB" id="676883at2"/>
<evidence type="ECO:0008006" key="5">
    <source>
        <dbReference type="Google" id="ProtNLM"/>
    </source>
</evidence>
<proteinExistence type="predicted"/>
<evidence type="ECO:0000313" key="3">
    <source>
        <dbReference type="EMBL" id="MVT44472.1"/>
    </source>
</evidence>
<dbReference type="RefSeq" id="WP_157303265.1">
    <property type="nucleotide sequence ID" value="NZ_BAAAZB010000036.1"/>
</dbReference>
<dbReference type="AlphaFoldDB" id="A0A6N8JJW8"/>
<feature type="region of interest" description="Disordered" evidence="1">
    <location>
        <begin position="20"/>
        <end position="84"/>
    </location>
</feature>
<feature type="compositionally biased region" description="Low complexity" evidence="1">
    <location>
        <begin position="27"/>
        <end position="40"/>
    </location>
</feature>
<keyword evidence="4" id="KW-1185">Reference proteome</keyword>
<keyword evidence="2" id="KW-0732">Signal</keyword>
<name>A0A6N8JJW8_9BACT</name>
<accession>A0A6N8JJW8</accession>